<evidence type="ECO:0000256" key="1">
    <source>
        <dbReference type="SAM" id="MobiDB-lite"/>
    </source>
</evidence>
<comment type="caution">
    <text evidence="2">The sequence shown here is derived from an EMBL/GenBank/DDBJ whole genome shotgun (WGS) entry which is preliminary data.</text>
</comment>
<accession>A0A8J5WF20</accession>
<reference evidence="2" key="2">
    <citation type="submission" date="2021-02" db="EMBL/GenBank/DDBJ databases">
        <authorList>
            <person name="Kimball J.A."/>
            <person name="Haas M.W."/>
            <person name="Macchietto M."/>
            <person name="Kono T."/>
            <person name="Duquette J."/>
            <person name="Shao M."/>
        </authorList>
    </citation>
    <scope>NUCLEOTIDE SEQUENCE</scope>
    <source>
        <tissue evidence="2">Fresh leaf tissue</tissue>
    </source>
</reference>
<proteinExistence type="predicted"/>
<protein>
    <submittedName>
        <fullName evidence="2">Uncharacterized protein</fullName>
    </submittedName>
</protein>
<dbReference type="AlphaFoldDB" id="A0A8J5WF20"/>
<name>A0A8J5WF20_ZIZPA</name>
<keyword evidence="3" id="KW-1185">Reference proteome</keyword>
<organism evidence="2 3">
    <name type="scientific">Zizania palustris</name>
    <name type="common">Northern wild rice</name>
    <dbReference type="NCBI Taxonomy" id="103762"/>
    <lineage>
        <taxon>Eukaryota</taxon>
        <taxon>Viridiplantae</taxon>
        <taxon>Streptophyta</taxon>
        <taxon>Embryophyta</taxon>
        <taxon>Tracheophyta</taxon>
        <taxon>Spermatophyta</taxon>
        <taxon>Magnoliopsida</taxon>
        <taxon>Liliopsida</taxon>
        <taxon>Poales</taxon>
        <taxon>Poaceae</taxon>
        <taxon>BOP clade</taxon>
        <taxon>Oryzoideae</taxon>
        <taxon>Oryzeae</taxon>
        <taxon>Zizaniinae</taxon>
        <taxon>Zizania</taxon>
    </lineage>
</organism>
<evidence type="ECO:0000313" key="2">
    <source>
        <dbReference type="EMBL" id="KAG8088354.1"/>
    </source>
</evidence>
<feature type="compositionally biased region" description="Acidic residues" evidence="1">
    <location>
        <begin position="108"/>
        <end position="121"/>
    </location>
</feature>
<evidence type="ECO:0000313" key="3">
    <source>
        <dbReference type="Proteomes" id="UP000729402"/>
    </source>
</evidence>
<reference evidence="2" key="1">
    <citation type="journal article" date="2021" name="bioRxiv">
        <title>Whole Genome Assembly and Annotation of Northern Wild Rice, Zizania palustris L., Supports a Whole Genome Duplication in the Zizania Genus.</title>
        <authorList>
            <person name="Haas M."/>
            <person name="Kono T."/>
            <person name="Macchietto M."/>
            <person name="Millas R."/>
            <person name="McGilp L."/>
            <person name="Shao M."/>
            <person name="Duquette J."/>
            <person name="Hirsch C.N."/>
            <person name="Kimball J."/>
        </authorList>
    </citation>
    <scope>NUCLEOTIDE SEQUENCE</scope>
    <source>
        <tissue evidence="2">Fresh leaf tissue</tissue>
    </source>
</reference>
<dbReference type="EMBL" id="JAAALK010000082">
    <property type="protein sequence ID" value="KAG8088354.1"/>
    <property type="molecule type" value="Genomic_DNA"/>
</dbReference>
<sequence>MMRKIGYLLPLEFVGIEFSVGAERHWRVKVMILGGRTDLPTLEYGGRHRFSCRSEGEYFNIFHNTEHEEDTTIVHMRFVVEIQEETRECVAIAPAPVPTSTHQRDQPMGEDSEEPMEEEFFEESRTEGPF</sequence>
<gene>
    <name evidence="2" type="ORF">GUJ93_ZPchr0010g10487</name>
</gene>
<dbReference type="Proteomes" id="UP000729402">
    <property type="component" value="Unassembled WGS sequence"/>
</dbReference>
<feature type="region of interest" description="Disordered" evidence="1">
    <location>
        <begin position="92"/>
        <end position="130"/>
    </location>
</feature>